<evidence type="ECO:0000313" key="1">
    <source>
        <dbReference type="EMBL" id="SLM86573.1"/>
    </source>
</evidence>
<evidence type="ECO:0000313" key="2">
    <source>
        <dbReference type="Proteomes" id="UP000195918"/>
    </source>
</evidence>
<protein>
    <recommendedName>
        <fullName evidence="3">Cytoplasmic protein</fullName>
    </recommendedName>
</protein>
<accession>A0A1X6WQG0</accession>
<dbReference type="Pfam" id="PF07308">
    <property type="entry name" value="DUF1456"/>
    <property type="match status" value="2"/>
</dbReference>
<gene>
    <name evidence="1" type="ORF">FM121_10800</name>
</gene>
<reference evidence="2" key="1">
    <citation type="submission" date="2017-02" db="EMBL/GenBank/DDBJ databases">
        <authorList>
            <person name="Dridi B."/>
        </authorList>
    </citation>
    <scope>NUCLEOTIDE SEQUENCE [LARGE SCALE GENOMIC DNA]</scope>
    <source>
        <strain evidence="2">bH819</strain>
    </source>
</reference>
<dbReference type="Proteomes" id="UP000195918">
    <property type="component" value="Unassembled WGS sequence"/>
</dbReference>
<evidence type="ECO:0008006" key="3">
    <source>
        <dbReference type="Google" id="ProtNLM"/>
    </source>
</evidence>
<dbReference type="InterPro" id="IPR009921">
    <property type="entry name" value="YehS-like"/>
</dbReference>
<keyword evidence="2" id="KW-1185">Reference proteome</keyword>
<proteinExistence type="predicted"/>
<dbReference type="AlphaFoldDB" id="A0A1X6WQG0"/>
<dbReference type="PANTHER" id="PTHR37805">
    <property type="entry name" value="CYTOPLASMIC PROTEIN-RELATED"/>
    <property type="match status" value="1"/>
</dbReference>
<dbReference type="EMBL" id="FWFD01000015">
    <property type="protein sequence ID" value="SLM86573.1"/>
    <property type="molecule type" value="Genomic_DNA"/>
</dbReference>
<sequence length="159" mass="18591">MEGERMNHNDRLKRLRYALDIRDIDVIEIFKLGGAEVSKEEFLSMLKMVDEETYETELSDELFERFLNGLVTSQRGAKDGVEPVFELRQRNANNILLKKIKIALSLTTEDMLEIFEAGEINMSKSELGSFLRKEGHRNYKQCLDNYTKHFLLGLVPRFR</sequence>
<dbReference type="PANTHER" id="PTHR37805:SF1">
    <property type="entry name" value="CYTOPLASMIC PROTEIN"/>
    <property type="match status" value="1"/>
</dbReference>
<organism evidence="1 2">
    <name type="scientific">Vagococcus fluvialis bH819</name>
    <dbReference type="NCBI Taxonomy" id="1255619"/>
    <lineage>
        <taxon>Bacteria</taxon>
        <taxon>Bacillati</taxon>
        <taxon>Bacillota</taxon>
        <taxon>Bacilli</taxon>
        <taxon>Lactobacillales</taxon>
        <taxon>Enterococcaceae</taxon>
        <taxon>Vagococcus</taxon>
    </lineage>
</organism>
<name>A0A1X6WQG0_9ENTE</name>